<dbReference type="AlphaFoldDB" id="A0A1N6SYP0"/>
<proteinExistence type="predicted"/>
<dbReference type="EMBL" id="FTMD01000004">
    <property type="protein sequence ID" value="SIQ45976.1"/>
    <property type="molecule type" value="Genomic_DNA"/>
</dbReference>
<organism evidence="3 4">
    <name type="scientific">Aromatoleum tolulyticum</name>
    <dbReference type="NCBI Taxonomy" id="34027"/>
    <lineage>
        <taxon>Bacteria</taxon>
        <taxon>Pseudomonadati</taxon>
        <taxon>Pseudomonadota</taxon>
        <taxon>Betaproteobacteria</taxon>
        <taxon>Rhodocyclales</taxon>
        <taxon>Rhodocyclaceae</taxon>
        <taxon>Aromatoleum</taxon>
    </lineage>
</organism>
<evidence type="ECO:0000313" key="4">
    <source>
        <dbReference type="Proteomes" id="UP000186819"/>
    </source>
</evidence>
<keyword evidence="4" id="KW-1185">Reference proteome</keyword>
<dbReference type="InterPro" id="IPR013429">
    <property type="entry name" value="Regulatory_FmdB_Zinc_ribbon"/>
</dbReference>
<protein>
    <submittedName>
        <fullName evidence="3">Putative regulatory protein, FmdB family</fullName>
    </submittedName>
</protein>
<evidence type="ECO:0000259" key="2">
    <source>
        <dbReference type="SMART" id="SM00834"/>
    </source>
</evidence>
<name>A0A1N6SYP0_9RHOO</name>
<gene>
    <name evidence="3" type="ORF">SAMN05421829_104258</name>
</gene>
<sequence length="68" mass="7387">MPIFDYRCPACAKTFELLVRASQTPHCPRCGGAALEKQVSAPAAPPQSGELVKQARAQAKREGHFSNY</sequence>
<feature type="compositionally biased region" description="Basic and acidic residues" evidence="1">
    <location>
        <begin position="59"/>
        <end position="68"/>
    </location>
</feature>
<feature type="region of interest" description="Disordered" evidence="1">
    <location>
        <begin position="41"/>
        <end position="68"/>
    </location>
</feature>
<dbReference type="Proteomes" id="UP000186819">
    <property type="component" value="Unassembled WGS sequence"/>
</dbReference>
<evidence type="ECO:0000256" key="1">
    <source>
        <dbReference type="SAM" id="MobiDB-lite"/>
    </source>
</evidence>
<dbReference type="NCBIfam" id="TIGR02605">
    <property type="entry name" value="CxxC_CxxC_SSSS"/>
    <property type="match status" value="1"/>
</dbReference>
<dbReference type="SMART" id="SM00834">
    <property type="entry name" value="CxxC_CXXC_SSSS"/>
    <property type="match status" value="1"/>
</dbReference>
<feature type="domain" description="Putative regulatory protein FmdB zinc ribbon" evidence="2">
    <location>
        <begin position="1"/>
        <end position="40"/>
    </location>
</feature>
<accession>A0A1N6SYP0</accession>
<dbReference type="Gene3D" id="2.20.28.30">
    <property type="entry name" value="RNA polymerase ii, chain L"/>
    <property type="match status" value="1"/>
</dbReference>
<reference evidence="4" key="1">
    <citation type="submission" date="2017-01" db="EMBL/GenBank/DDBJ databases">
        <authorList>
            <person name="Varghese N."/>
            <person name="Submissions S."/>
        </authorList>
    </citation>
    <scope>NUCLEOTIDE SEQUENCE [LARGE SCALE GENOMIC DNA]</scope>
    <source>
        <strain evidence="4">ATCC 51758</strain>
    </source>
</reference>
<dbReference type="Pfam" id="PF09723">
    <property type="entry name" value="Zn_ribbon_8"/>
    <property type="match status" value="1"/>
</dbReference>
<dbReference type="OrthoDB" id="9813321at2"/>
<dbReference type="RefSeq" id="WP_076601594.1">
    <property type="nucleotide sequence ID" value="NZ_FTMD01000004.1"/>
</dbReference>
<evidence type="ECO:0000313" key="3">
    <source>
        <dbReference type="EMBL" id="SIQ45976.1"/>
    </source>
</evidence>
<dbReference type="STRING" id="34027.SAMN05421829_104258"/>